<dbReference type="EMBL" id="CAKOAT010000001">
    <property type="protein sequence ID" value="CAH8281677.1"/>
    <property type="molecule type" value="Genomic_DNA"/>
</dbReference>
<proteinExistence type="predicted"/>
<name>A0ABC8ILH8_ERUVS</name>
<dbReference type="Proteomes" id="UP001642260">
    <property type="component" value="Unassembled WGS sequence"/>
</dbReference>
<organism evidence="1 2">
    <name type="scientific">Eruca vesicaria subsp. sativa</name>
    <name type="common">Garden rocket</name>
    <name type="synonym">Eruca sativa</name>
    <dbReference type="NCBI Taxonomy" id="29727"/>
    <lineage>
        <taxon>Eukaryota</taxon>
        <taxon>Viridiplantae</taxon>
        <taxon>Streptophyta</taxon>
        <taxon>Embryophyta</taxon>
        <taxon>Tracheophyta</taxon>
        <taxon>Spermatophyta</taxon>
        <taxon>Magnoliopsida</taxon>
        <taxon>eudicotyledons</taxon>
        <taxon>Gunneridae</taxon>
        <taxon>Pentapetalae</taxon>
        <taxon>rosids</taxon>
        <taxon>malvids</taxon>
        <taxon>Brassicales</taxon>
        <taxon>Brassicaceae</taxon>
        <taxon>Brassiceae</taxon>
        <taxon>Eruca</taxon>
    </lineage>
</organism>
<sequence>MRTKVRVQMGKVKSEGVEIKVTCGGFEGTVPRGKVPTVATSKQTKCKSDLSVKVWKWSF</sequence>
<comment type="caution">
    <text evidence="1">The sequence shown here is derived from an EMBL/GenBank/DDBJ whole genome shotgun (WGS) entry which is preliminary data.</text>
</comment>
<evidence type="ECO:0000313" key="1">
    <source>
        <dbReference type="EMBL" id="CAH8281677.1"/>
    </source>
</evidence>
<reference evidence="1 2" key="1">
    <citation type="submission" date="2022-03" db="EMBL/GenBank/DDBJ databases">
        <authorList>
            <person name="Macdonald S."/>
            <person name="Ahmed S."/>
            <person name="Newling K."/>
        </authorList>
    </citation>
    <scope>NUCLEOTIDE SEQUENCE [LARGE SCALE GENOMIC DNA]</scope>
</reference>
<protein>
    <submittedName>
        <fullName evidence="1">Uncharacterized protein</fullName>
    </submittedName>
</protein>
<dbReference type="AlphaFoldDB" id="A0ABC8ILH8"/>
<evidence type="ECO:0000313" key="2">
    <source>
        <dbReference type="Proteomes" id="UP001642260"/>
    </source>
</evidence>
<accession>A0ABC8ILH8</accession>
<keyword evidence="2" id="KW-1185">Reference proteome</keyword>
<gene>
    <name evidence="1" type="ORF">ERUC_LOCUS81</name>
</gene>